<dbReference type="EMBL" id="JABFUD020000018">
    <property type="protein sequence ID" value="KAI5065777.1"/>
    <property type="molecule type" value="Genomic_DNA"/>
</dbReference>
<comment type="caution">
    <text evidence="2">The sequence shown here is derived from an EMBL/GenBank/DDBJ whole genome shotgun (WGS) entry which is preliminary data.</text>
</comment>
<name>A0A9D4UDK4_ADICA</name>
<accession>A0A9D4UDK4</accession>
<feature type="region of interest" description="Disordered" evidence="1">
    <location>
        <begin position="203"/>
        <end position="228"/>
    </location>
</feature>
<proteinExistence type="predicted"/>
<feature type="compositionally biased region" description="Basic and acidic residues" evidence="1">
    <location>
        <begin position="204"/>
        <end position="218"/>
    </location>
</feature>
<evidence type="ECO:0000313" key="2">
    <source>
        <dbReference type="EMBL" id="KAI5065777.1"/>
    </source>
</evidence>
<organism evidence="2 3">
    <name type="scientific">Adiantum capillus-veneris</name>
    <name type="common">Maidenhair fern</name>
    <dbReference type="NCBI Taxonomy" id="13818"/>
    <lineage>
        <taxon>Eukaryota</taxon>
        <taxon>Viridiplantae</taxon>
        <taxon>Streptophyta</taxon>
        <taxon>Embryophyta</taxon>
        <taxon>Tracheophyta</taxon>
        <taxon>Polypodiopsida</taxon>
        <taxon>Polypodiidae</taxon>
        <taxon>Polypodiales</taxon>
        <taxon>Pteridineae</taxon>
        <taxon>Pteridaceae</taxon>
        <taxon>Vittarioideae</taxon>
        <taxon>Adiantum</taxon>
    </lineage>
</organism>
<protein>
    <submittedName>
        <fullName evidence="2">Uncharacterized protein</fullName>
    </submittedName>
</protein>
<dbReference type="AlphaFoldDB" id="A0A9D4UDK4"/>
<reference evidence="2" key="1">
    <citation type="submission" date="2021-01" db="EMBL/GenBank/DDBJ databases">
        <title>Adiantum capillus-veneris genome.</title>
        <authorList>
            <person name="Fang Y."/>
            <person name="Liao Q."/>
        </authorList>
    </citation>
    <scope>NUCLEOTIDE SEQUENCE</scope>
    <source>
        <strain evidence="2">H3</strain>
        <tissue evidence="2">Leaf</tissue>
    </source>
</reference>
<gene>
    <name evidence="2" type="ORF">GOP47_0018401</name>
</gene>
<evidence type="ECO:0000313" key="3">
    <source>
        <dbReference type="Proteomes" id="UP000886520"/>
    </source>
</evidence>
<dbReference type="OrthoDB" id="10471049at2759"/>
<dbReference type="Proteomes" id="UP000886520">
    <property type="component" value="Chromosome 18"/>
</dbReference>
<sequence>MGTKRLGFVAAKMLATSSSDLSLMKTMIANYERGLLLSVVLPIDADQDCKWSDRAWLVDEEIAHDNDEAPYQLSARSVELENSDCTEEERVAVEQLAELRRIRDLSLQEVAFTDCSCSSESSFNTYDFGITPSLTLSHASRPAACDPSMSSPTASSSAACIVDIWNLKDRLQEQQKHVLQLQSNHHEAIKDEFEENLDSWAAVPDRHGTYSPCDKPDDVDNDDDGRQRPRSRLLSEIYQQQSSESQPERVLNKRRRKGLARILTTGHLHGKF</sequence>
<evidence type="ECO:0000256" key="1">
    <source>
        <dbReference type="SAM" id="MobiDB-lite"/>
    </source>
</evidence>
<keyword evidence="3" id="KW-1185">Reference proteome</keyword>